<keyword evidence="2" id="KW-0378">Hydrolase</keyword>
<dbReference type="RefSeq" id="WP_186845309.1">
    <property type="nucleotide sequence ID" value="NZ_JACOME010000002.1"/>
</dbReference>
<evidence type="ECO:0000256" key="3">
    <source>
        <dbReference type="ARBA" id="ARBA00022840"/>
    </source>
</evidence>
<dbReference type="PANTHER" id="PTHR43309:SF5">
    <property type="entry name" value="5-OXOPROLINASE SUBUNIT C"/>
    <property type="match status" value="1"/>
</dbReference>
<dbReference type="Proteomes" id="UP000607435">
    <property type="component" value="Unassembled WGS sequence"/>
</dbReference>
<sequence>MIKVIQPGFFTSIQDKGRFGYRSNGVPVSGAMDLYSSHFANALLGNPDDCATLEITMVGPTLQLCKPTTIVISGAFMNPKLNGKPIEMNTIITVKSNDILSFGRVEKGLRCYLAIKEGFKSKVVFNSRSMYTNITSAVRLKKDDIVDYLADNQVSPSFNAHVKFNDSVLENDFLEVFKGPEFDKLSLEQKNAILNKELKVSKFNSRMAYQLLPLVENYLKPILTAPVLPGTVQLTPLGQLIVLMRDCQTTGGYPRILQLTEQSINNLSQKSTGSILKIRLKD</sequence>
<evidence type="ECO:0000313" key="5">
    <source>
        <dbReference type="EMBL" id="MBC3846177.1"/>
    </source>
</evidence>
<accession>A0ABR6Y093</accession>
<keyword evidence="6" id="KW-1185">Reference proteome</keyword>
<proteinExistence type="predicted"/>
<protein>
    <submittedName>
        <fullName evidence="5">Biotin-dependent carboxyltransferase family protein</fullName>
    </submittedName>
</protein>
<evidence type="ECO:0000259" key="4">
    <source>
        <dbReference type="SMART" id="SM00797"/>
    </source>
</evidence>
<keyword evidence="1" id="KW-0547">Nucleotide-binding</keyword>
<dbReference type="Gene3D" id="2.40.100.10">
    <property type="entry name" value="Cyclophilin-like"/>
    <property type="match status" value="1"/>
</dbReference>
<evidence type="ECO:0000256" key="1">
    <source>
        <dbReference type="ARBA" id="ARBA00022741"/>
    </source>
</evidence>
<comment type="caution">
    <text evidence="5">The sequence shown here is derived from an EMBL/GenBank/DDBJ whole genome shotgun (WGS) entry which is preliminary data.</text>
</comment>
<feature type="domain" description="Carboxyltransferase" evidence="4">
    <location>
        <begin position="23"/>
        <end position="282"/>
    </location>
</feature>
<evidence type="ECO:0000256" key="2">
    <source>
        <dbReference type="ARBA" id="ARBA00022801"/>
    </source>
</evidence>
<name>A0ABR6Y093_9FLAO</name>
<organism evidence="5 6">
    <name type="scientific">Winogradskyella echinorum</name>
    <dbReference type="NCBI Taxonomy" id="538189"/>
    <lineage>
        <taxon>Bacteria</taxon>
        <taxon>Pseudomonadati</taxon>
        <taxon>Bacteroidota</taxon>
        <taxon>Flavobacteriia</taxon>
        <taxon>Flavobacteriales</taxon>
        <taxon>Flavobacteriaceae</taxon>
        <taxon>Winogradskyella</taxon>
    </lineage>
</organism>
<dbReference type="EMBL" id="JACOME010000002">
    <property type="protein sequence ID" value="MBC3846177.1"/>
    <property type="molecule type" value="Genomic_DNA"/>
</dbReference>
<reference evidence="5 6" key="1">
    <citation type="submission" date="2020-08" db="EMBL/GenBank/DDBJ databases">
        <title>Winogradskyella ouciana sp. nov., isolated from the hadal seawater of the Mariana Trench.</title>
        <authorList>
            <person name="He X."/>
        </authorList>
    </citation>
    <scope>NUCLEOTIDE SEQUENCE [LARGE SCALE GENOMIC DNA]</scope>
    <source>
        <strain evidence="5 6">KCTC 22026</strain>
    </source>
</reference>
<dbReference type="Pfam" id="PF02626">
    <property type="entry name" value="CT_A_B"/>
    <property type="match status" value="1"/>
</dbReference>
<dbReference type="InterPro" id="IPR029000">
    <property type="entry name" value="Cyclophilin-like_dom_sf"/>
</dbReference>
<dbReference type="InterPro" id="IPR052708">
    <property type="entry name" value="PxpC"/>
</dbReference>
<dbReference type="SMART" id="SM00797">
    <property type="entry name" value="AHS2"/>
    <property type="match status" value="1"/>
</dbReference>
<dbReference type="PANTHER" id="PTHR43309">
    <property type="entry name" value="5-OXOPROLINASE SUBUNIT C"/>
    <property type="match status" value="1"/>
</dbReference>
<dbReference type="InterPro" id="IPR003778">
    <property type="entry name" value="CT_A_B"/>
</dbReference>
<gene>
    <name evidence="5" type="ORF">H6H04_07295</name>
</gene>
<evidence type="ECO:0000313" key="6">
    <source>
        <dbReference type="Proteomes" id="UP000607435"/>
    </source>
</evidence>
<keyword evidence="3" id="KW-0067">ATP-binding</keyword>